<evidence type="ECO:0000313" key="1">
    <source>
        <dbReference type="EMBL" id="MDF3290117.1"/>
    </source>
</evidence>
<reference evidence="1 2" key="1">
    <citation type="submission" date="2023-03" db="EMBL/GenBank/DDBJ databases">
        <title>Draft genome sequence of Streptomyces sp. RB6PN23 isolated from peat swamp forest in Thailand.</title>
        <authorList>
            <person name="Klaysubun C."/>
            <person name="Duangmal K."/>
        </authorList>
    </citation>
    <scope>NUCLEOTIDE SEQUENCE [LARGE SCALE GENOMIC DNA]</scope>
    <source>
        <strain evidence="1 2">RB6PN23</strain>
    </source>
</reference>
<proteinExistence type="predicted"/>
<comment type="caution">
    <text evidence="1">The sequence shown here is derived from an EMBL/GenBank/DDBJ whole genome shotgun (WGS) entry which is preliminary data.</text>
</comment>
<dbReference type="RefSeq" id="WP_276093564.1">
    <property type="nucleotide sequence ID" value="NZ_JARJBC010000006.1"/>
</dbReference>
<dbReference type="Proteomes" id="UP001216579">
    <property type="component" value="Unassembled WGS sequence"/>
</dbReference>
<evidence type="ECO:0000313" key="2">
    <source>
        <dbReference type="Proteomes" id="UP001216579"/>
    </source>
</evidence>
<organism evidence="1 2">
    <name type="scientific">Streptomyces silvisoli</name>
    <dbReference type="NCBI Taxonomy" id="3034235"/>
    <lineage>
        <taxon>Bacteria</taxon>
        <taxon>Bacillati</taxon>
        <taxon>Actinomycetota</taxon>
        <taxon>Actinomycetes</taxon>
        <taxon>Kitasatosporales</taxon>
        <taxon>Streptomycetaceae</taxon>
        <taxon>Streptomyces</taxon>
    </lineage>
</organism>
<name>A0ABT5ZJV4_9ACTN</name>
<gene>
    <name evidence="1" type="ORF">P3G67_12845</name>
</gene>
<keyword evidence="2" id="KW-1185">Reference proteome</keyword>
<sequence>MQDNAHDPSAELAQWAEQGHQNAVGIADMLGVSQPDYERDVLNLMGPLQDYVNRLPLDEFEQSDWVTLHADLASYLADVMIQRHYAQWVKVEDNSKSRGFRYMLRVAAVDGSAHDLDPYDLVMEEFRNLPIQVARLIANAEVTAGVVKLMRDE</sequence>
<protein>
    <submittedName>
        <fullName evidence="1">Uncharacterized protein</fullName>
    </submittedName>
</protein>
<accession>A0ABT5ZJV4</accession>
<dbReference type="EMBL" id="JARJBC010000006">
    <property type="protein sequence ID" value="MDF3290117.1"/>
    <property type="molecule type" value="Genomic_DNA"/>
</dbReference>